<dbReference type="OrthoDB" id="3190489at2759"/>
<protein>
    <recommendedName>
        <fullName evidence="3">F-box domain-containing protein</fullName>
    </recommendedName>
</protein>
<sequence length="274" mass="30702">MPNIIFPRLRLLIYGPAYSESTTTFLLNHPGLEGLHFLAQEIIPHATCAVDSIKLPNLTSFIGPGRILEVLELGTCLNDALIRWPDEADILDYDAAVKALAPSANHISRLSCSQSFLDIRLLPVIAKHLPALPNLRLHVLMADGREIHETMESCLPSMKVLNRFVLAQARYLPLTAEKCNQDMRSVRSWGNICPTLNSCHLPSGSIWLRIDRVIWIPTHHDSFISQWWSEIVLAGTLDEDIVVSDWFLRGEQLNEGSVDARREVLISTQAELSA</sequence>
<feature type="non-terminal residue" evidence="1">
    <location>
        <position position="274"/>
    </location>
</feature>
<organism evidence="1 2">
    <name type="scientific">Athelia psychrophila</name>
    <dbReference type="NCBI Taxonomy" id="1759441"/>
    <lineage>
        <taxon>Eukaryota</taxon>
        <taxon>Fungi</taxon>
        <taxon>Dikarya</taxon>
        <taxon>Basidiomycota</taxon>
        <taxon>Agaricomycotina</taxon>
        <taxon>Agaricomycetes</taxon>
        <taxon>Agaricomycetidae</taxon>
        <taxon>Atheliales</taxon>
        <taxon>Atheliaceae</taxon>
        <taxon>Athelia</taxon>
    </lineage>
</organism>
<dbReference type="EMBL" id="KV417481">
    <property type="protein sequence ID" value="KZP34074.1"/>
    <property type="molecule type" value="Genomic_DNA"/>
</dbReference>
<accession>A0A166WSU3</accession>
<proteinExistence type="predicted"/>
<reference evidence="1 2" key="1">
    <citation type="journal article" date="2016" name="Mol. Biol. Evol.">
        <title>Comparative Genomics of Early-Diverging Mushroom-Forming Fungi Provides Insights into the Origins of Lignocellulose Decay Capabilities.</title>
        <authorList>
            <person name="Nagy L.G."/>
            <person name="Riley R."/>
            <person name="Tritt A."/>
            <person name="Adam C."/>
            <person name="Daum C."/>
            <person name="Floudas D."/>
            <person name="Sun H."/>
            <person name="Yadav J.S."/>
            <person name="Pangilinan J."/>
            <person name="Larsson K.H."/>
            <person name="Matsuura K."/>
            <person name="Barry K."/>
            <person name="Labutti K."/>
            <person name="Kuo R."/>
            <person name="Ohm R.A."/>
            <person name="Bhattacharya S.S."/>
            <person name="Shirouzu T."/>
            <person name="Yoshinaga Y."/>
            <person name="Martin F.M."/>
            <person name="Grigoriev I.V."/>
            <person name="Hibbett D.S."/>
        </authorList>
    </citation>
    <scope>NUCLEOTIDE SEQUENCE [LARGE SCALE GENOMIC DNA]</scope>
    <source>
        <strain evidence="1 2">CBS 109695</strain>
    </source>
</reference>
<evidence type="ECO:0000313" key="1">
    <source>
        <dbReference type="EMBL" id="KZP34074.1"/>
    </source>
</evidence>
<name>A0A166WSU3_9AGAM</name>
<gene>
    <name evidence="1" type="ORF">FIBSPDRAFT_924374</name>
</gene>
<dbReference type="Proteomes" id="UP000076532">
    <property type="component" value="Unassembled WGS sequence"/>
</dbReference>
<dbReference type="AlphaFoldDB" id="A0A166WSU3"/>
<keyword evidence="2" id="KW-1185">Reference proteome</keyword>
<evidence type="ECO:0008006" key="3">
    <source>
        <dbReference type="Google" id="ProtNLM"/>
    </source>
</evidence>
<evidence type="ECO:0000313" key="2">
    <source>
        <dbReference type="Proteomes" id="UP000076532"/>
    </source>
</evidence>